<evidence type="ECO:0000313" key="1">
    <source>
        <dbReference type="EMBL" id="KAK7391217.1"/>
    </source>
</evidence>
<organism evidence="1 2">
    <name type="scientific">Psophocarpus tetragonolobus</name>
    <name type="common">Winged bean</name>
    <name type="synonym">Dolichos tetragonolobus</name>
    <dbReference type="NCBI Taxonomy" id="3891"/>
    <lineage>
        <taxon>Eukaryota</taxon>
        <taxon>Viridiplantae</taxon>
        <taxon>Streptophyta</taxon>
        <taxon>Embryophyta</taxon>
        <taxon>Tracheophyta</taxon>
        <taxon>Spermatophyta</taxon>
        <taxon>Magnoliopsida</taxon>
        <taxon>eudicotyledons</taxon>
        <taxon>Gunneridae</taxon>
        <taxon>Pentapetalae</taxon>
        <taxon>rosids</taxon>
        <taxon>fabids</taxon>
        <taxon>Fabales</taxon>
        <taxon>Fabaceae</taxon>
        <taxon>Papilionoideae</taxon>
        <taxon>50 kb inversion clade</taxon>
        <taxon>NPAAA clade</taxon>
        <taxon>indigoferoid/millettioid clade</taxon>
        <taxon>Phaseoleae</taxon>
        <taxon>Psophocarpus</taxon>
    </lineage>
</organism>
<proteinExistence type="predicted"/>
<sequence>MKRKEAEKVIYSLKVVENFLPRTTVVNELITDLDHDMLDYIDADLTAGGTRHSSQLACFRLHRPIFVDNVELLDTLNESRQSLISAWHFLTWNLWHRPELCSDENFYLRREDYVSLFTKHFNL</sequence>
<gene>
    <name evidence="1" type="ORF">VNO78_19629</name>
</gene>
<dbReference type="AlphaFoldDB" id="A0AAN9S8F9"/>
<name>A0AAN9S8F9_PSOTE</name>
<protein>
    <submittedName>
        <fullName evidence="1">Uncharacterized protein</fullName>
    </submittedName>
</protein>
<dbReference type="EMBL" id="JAYMYS010000005">
    <property type="protein sequence ID" value="KAK7391217.1"/>
    <property type="molecule type" value="Genomic_DNA"/>
</dbReference>
<evidence type="ECO:0000313" key="2">
    <source>
        <dbReference type="Proteomes" id="UP001386955"/>
    </source>
</evidence>
<accession>A0AAN9S8F9</accession>
<keyword evidence="2" id="KW-1185">Reference proteome</keyword>
<reference evidence="1 2" key="1">
    <citation type="submission" date="2024-01" db="EMBL/GenBank/DDBJ databases">
        <title>The genomes of 5 underutilized Papilionoideae crops provide insights into root nodulation and disease resistanc.</title>
        <authorList>
            <person name="Jiang F."/>
        </authorList>
    </citation>
    <scope>NUCLEOTIDE SEQUENCE [LARGE SCALE GENOMIC DNA]</scope>
    <source>
        <strain evidence="1">DUOXIRENSHENG_FW03</strain>
        <tissue evidence="1">Leaves</tissue>
    </source>
</reference>
<comment type="caution">
    <text evidence="1">The sequence shown here is derived from an EMBL/GenBank/DDBJ whole genome shotgun (WGS) entry which is preliminary data.</text>
</comment>
<dbReference type="Proteomes" id="UP001386955">
    <property type="component" value="Unassembled WGS sequence"/>
</dbReference>